<dbReference type="GO" id="GO:0000139">
    <property type="term" value="C:Golgi membrane"/>
    <property type="evidence" value="ECO:0007669"/>
    <property type="project" value="UniProtKB-SubCell"/>
</dbReference>
<dbReference type="GO" id="GO:0034315">
    <property type="term" value="P:regulation of Arp2/3 complex-mediated actin nucleation"/>
    <property type="evidence" value="ECO:0007669"/>
    <property type="project" value="TreeGrafter"/>
</dbReference>
<dbReference type="GO" id="GO:0006886">
    <property type="term" value="P:intracellular protein transport"/>
    <property type="evidence" value="ECO:0007669"/>
    <property type="project" value="TreeGrafter"/>
</dbReference>
<feature type="domain" description="AH" evidence="8">
    <location>
        <begin position="245"/>
        <end position="416"/>
    </location>
</feature>
<feature type="compositionally biased region" description="Basic and acidic residues" evidence="7">
    <location>
        <begin position="14"/>
        <end position="40"/>
    </location>
</feature>
<dbReference type="Pfam" id="PF06456">
    <property type="entry name" value="Arfaptin"/>
    <property type="match status" value="1"/>
</dbReference>
<dbReference type="FunFam" id="1.20.1270.60:FF:000003">
    <property type="entry name" value="arfaptin-2 isoform X1"/>
    <property type="match status" value="1"/>
</dbReference>
<dbReference type="GO" id="GO:0070273">
    <property type="term" value="F:phosphatidylinositol-4-phosphate binding"/>
    <property type="evidence" value="ECO:0007669"/>
    <property type="project" value="UniProtKB-ARBA"/>
</dbReference>
<evidence type="ECO:0000256" key="6">
    <source>
        <dbReference type="SAM" id="Coils"/>
    </source>
</evidence>
<feature type="coiled-coil region" evidence="6">
    <location>
        <begin position="382"/>
        <end position="413"/>
    </location>
</feature>
<evidence type="ECO:0000256" key="4">
    <source>
        <dbReference type="ARBA" id="ARBA00023034"/>
    </source>
</evidence>
<protein>
    <submittedName>
        <fullName evidence="9">ADP-ribosylation factor interacting protein 1 (arfaptin 1)</fullName>
    </submittedName>
</protein>
<feature type="region of interest" description="Disordered" evidence="7">
    <location>
        <begin position="1"/>
        <end position="136"/>
    </location>
</feature>
<evidence type="ECO:0000256" key="3">
    <source>
        <dbReference type="ARBA" id="ARBA00022553"/>
    </source>
</evidence>
<dbReference type="InterPro" id="IPR010504">
    <property type="entry name" value="AH_dom"/>
</dbReference>
<dbReference type="GO" id="GO:0019904">
    <property type="term" value="F:protein domain specific binding"/>
    <property type="evidence" value="ECO:0007669"/>
    <property type="project" value="InterPro"/>
</dbReference>
<comment type="subcellular location">
    <subcellularLocation>
        <location evidence="1">Golgi apparatus membrane</location>
    </subcellularLocation>
    <subcellularLocation>
        <location evidence="2">Golgi apparatus</location>
        <location evidence="2">trans-Golgi network</location>
    </subcellularLocation>
</comment>
<evidence type="ECO:0000256" key="7">
    <source>
        <dbReference type="SAM" id="MobiDB-lite"/>
    </source>
</evidence>
<dbReference type="CDD" id="cd07660">
    <property type="entry name" value="BAR_Arfaptin"/>
    <property type="match status" value="1"/>
</dbReference>
<dbReference type="SMART" id="SM01015">
    <property type="entry name" value="Arfaptin"/>
    <property type="match status" value="1"/>
</dbReference>
<dbReference type="InterPro" id="IPR030798">
    <property type="entry name" value="Arfaptin_fam"/>
</dbReference>
<dbReference type="Ensembl" id="ENSLBET00000005525.1">
    <property type="protein sequence ID" value="ENSLBEP00000005255.1"/>
    <property type="gene ID" value="ENSLBEG00000004034.1"/>
</dbReference>
<dbReference type="InterPro" id="IPR027267">
    <property type="entry name" value="AH/BAR_dom_sf"/>
</dbReference>
<dbReference type="AlphaFoldDB" id="A0A3Q3ECT3"/>
<dbReference type="PANTHER" id="PTHR12141:SF4">
    <property type="entry name" value="ARFAPTIN-1"/>
    <property type="match status" value="1"/>
</dbReference>
<proteinExistence type="predicted"/>
<sequence>MSEVSLEADSGKTSAEDPRVDYKEAEKAEEGLKLEMKQEILDDSSGEDNRDEALYDIDIDSPEECAEDSDRDVEEQDEGVQTESEVTCRDGEATRVQVSVESGEQETNHQVERAETPEESGESPTETKDSYPSGPVALNLSESCVISSNFTSTAEGIIESGPYRGSASLPTSPVASVAPSLAVASRLARSSSDSQAEKGAGAVVLSDDLKSPAMEKLDLVRKWSINTYKCTRQILSEKLGRGSRTVDMDLEAQIEVLRDNKRKYQHVIKLAQTLANQLSQMMQTQRQLGDAFADLSLKSPELHEEFSYNADTQKLLSKNGETLLGAITFFIASVNTLVDKTIEDTMLNIKQYEFARVEYDAYRTDLEELNLGPRDATTMPKIEQSQQQFQIHREKYERMRTDVSVKLKFLEENKVSKTLILLFIMAVKFTCAHHVFVSLCMQTGESIAQPAHPVPQCHRCVLRWKPTAAGTDTQAVPHQVENARWGQSIVARRALITHL</sequence>
<name>A0A3Q3ECT3_9LABR</name>
<reference evidence="9" key="1">
    <citation type="submission" date="2025-08" db="UniProtKB">
        <authorList>
            <consortium name="Ensembl"/>
        </authorList>
    </citation>
    <scope>IDENTIFICATION</scope>
</reference>
<evidence type="ECO:0000256" key="5">
    <source>
        <dbReference type="ARBA" id="ARBA00023136"/>
    </source>
</evidence>
<feature type="compositionally biased region" description="Acidic residues" evidence="7">
    <location>
        <begin position="54"/>
        <end position="80"/>
    </location>
</feature>
<dbReference type="GO" id="GO:0005829">
    <property type="term" value="C:cytosol"/>
    <property type="evidence" value="ECO:0007669"/>
    <property type="project" value="UniProtKB-ARBA"/>
</dbReference>
<evidence type="ECO:0000256" key="1">
    <source>
        <dbReference type="ARBA" id="ARBA00004394"/>
    </source>
</evidence>
<dbReference type="PROSITE" id="PS50870">
    <property type="entry name" value="AH"/>
    <property type="match status" value="1"/>
</dbReference>
<dbReference type="Gene3D" id="1.20.1270.60">
    <property type="entry name" value="Arfaptin homology (AH) domain/BAR domain"/>
    <property type="match status" value="1"/>
</dbReference>
<dbReference type="Proteomes" id="UP000261660">
    <property type="component" value="Unplaced"/>
</dbReference>
<keyword evidence="6" id="KW-0175">Coiled coil</keyword>
<keyword evidence="3" id="KW-0597">Phosphoprotein</keyword>
<keyword evidence="5" id="KW-0472">Membrane</keyword>
<reference evidence="9" key="2">
    <citation type="submission" date="2025-09" db="UniProtKB">
        <authorList>
            <consortium name="Ensembl"/>
        </authorList>
    </citation>
    <scope>IDENTIFICATION</scope>
</reference>
<evidence type="ECO:0000313" key="10">
    <source>
        <dbReference type="Proteomes" id="UP000261660"/>
    </source>
</evidence>
<keyword evidence="10" id="KW-1185">Reference proteome</keyword>
<dbReference type="GeneTree" id="ENSGT00950000183040"/>
<evidence type="ECO:0000313" key="9">
    <source>
        <dbReference type="Ensembl" id="ENSLBEP00000005255.1"/>
    </source>
</evidence>
<accession>A0A3Q3ECT3</accession>
<dbReference type="PANTHER" id="PTHR12141">
    <property type="entry name" value="ARFAPTIN-RELATED"/>
    <property type="match status" value="1"/>
</dbReference>
<feature type="compositionally biased region" description="Basic and acidic residues" evidence="7">
    <location>
        <begin position="106"/>
        <end position="116"/>
    </location>
</feature>
<keyword evidence="4" id="KW-0333">Golgi apparatus</keyword>
<dbReference type="GO" id="GO:0032588">
    <property type="term" value="C:trans-Golgi network membrane"/>
    <property type="evidence" value="ECO:0007669"/>
    <property type="project" value="TreeGrafter"/>
</dbReference>
<dbReference type="SUPFAM" id="SSF103657">
    <property type="entry name" value="BAR/IMD domain-like"/>
    <property type="match status" value="1"/>
</dbReference>
<evidence type="ECO:0000259" key="8">
    <source>
        <dbReference type="PROSITE" id="PS50870"/>
    </source>
</evidence>
<evidence type="ECO:0000256" key="2">
    <source>
        <dbReference type="ARBA" id="ARBA00004601"/>
    </source>
</evidence>
<organism evidence="9 10">
    <name type="scientific">Labrus bergylta</name>
    <name type="common">ballan wrasse</name>
    <dbReference type="NCBI Taxonomy" id="56723"/>
    <lineage>
        <taxon>Eukaryota</taxon>
        <taxon>Metazoa</taxon>
        <taxon>Chordata</taxon>
        <taxon>Craniata</taxon>
        <taxon>Vertebrata</taxon>
        <taxon>Euteleostomi</taxon>
        <taxon>Actinopterygii</taxon>
        <taxon>Neopterygii</taxon>
        <taxon>Teleostei</taxon>
        <taxon>Neoteleostei</taxon>
        <taxon>Acanthomorphata</taxon>
        <taxon>Eupercaria</taxon>
        <taxon>Labriformes</taxon>
        <taxon>Labridae</taxon>
        <taxon>Labrus</taxon>
    </lineage>
</organism>